<dbReference type="AlphaFoldDB" id="A0A835CTR4"/>
<comment type="caution">
    <text evidence="3">The sequence shown here is derived from an EMBL/GenBank/DDBJ whole genome shotgun (WGS) entry which is preliminary data.</text>
</comment>
<evidence type="ECO:0000256" key="1">
    <source>
        <dbReference type="PROSITE-ProRule" id="PRU00339"/>
    </source>
</evidence>
<feature type="region of interest" description="Disordered" evidence="2">
    <location>
        <begin position="1"/>
        <end position="24"/>
    </location>
</feature>
<organism evidence="3 4">
    <name type="scientific">Aphidius gifuensis</name>
    <name type="common">Parasitoid wasp</name>
    <dbReference type="NCBI Taxonomy" id="684658"/>
    <lineage>
        <taxon>Eukaryota</taxon>
        <taxon>Metazoa</taxon>
        <taxon>Ecdysozoa</taxon>
        <taxon>Arthropoda</taxon>
        <taxon>Hexapoda</taxon>
        <taxon>Insecta</taxon>
        <taxon>Pterygota</taxon>
        <taxon>Neoptera</taxon>
        <taxon>Endopterygota</taxon>
        <taxon>Hymenoptera</taxon>
        <taxon>Apocrita</taxon>
        <taxon>Ichneumonoidea</taxon>
        <taxon>Braconidae</taxon>
        <taxon>Aphidiinae</taxon>
        <taxon>Aphidius</taxon>
    </lineage>
</organism>
<evidence type="ECO:0000313" key="4">
    <source>
        <dbReference type="Proteomes" id="UP000639338"/>
    </source>
</evidence>
<gene>
    <name evidence="3" type="ORF">HCN44_006749</name>
</gene>
<dbReference type="Pfam" id="PF13181">
    <property type="entry name" value="TPR_8"/>
    <property type="match status" value="1"/>
</dbReference>
<protein>
    <recommendedName>
        <fullName evidence="5">Tetratricopeptide repeat protein 12</fullName>
    </recommendedName>
</protein>
<keyword evidence="4" id="KW-1185">Reference proteome</keyword>
<dbReference type="Pfam" id="PF00515">
    <property type="entry name" value="TPR_1"/>
    <property type="match status" value="1"/>
</dbReference>
<dbReference type="EMBL" id="JACMRX010000002">
    <property type="protein sequence ID" value="KAF7995642.1"/>
    <property type="molecule type" value="Genomic_DNA"/>
</dbReference>
<feature type="repeat" description="TPR" evidence="1">
    <location>
        <begin position="172"/>
        <end position="205"/>
    </location>
</feature>
<dbReference type="InterPro" id="IPR011990">
    <property type="entry name" value="TPR-like_helical_dom_sf"/>
</dbReference>
<evidence type="ECO:0000313" key="3">
    <source>
        <dbReference type="EMBL" id="KAF7995642.1"/>
    </source>
</evidence>
<feature type="repeat" description="TPR" evidence="1">
    <location>
        <begin position="138"/>
        <end position="171"/>
    </location>
</feature>
<dbReference type="SUPFAM" id="SSF48452">
    <property type="entry name" value="TPR-like"/>
    <property type="match status" value="1"/>
</dbReference>
<dbReference type="PANTHER" id="PTHR46540">
    <property type="entry name" value="TETRATRICOPEPTIDE REPEAT PROTEIN 12"/>
    <property type="match status" value="1"/>
</dbReference>
<dbReference type="PANTHER" id="PTHR46540:SF1">
    <property type="entry name" value="TETRATRICOPEPTIDE REPEAT PROTEIN 12"/>
    <property type="match status" value="1"/>
</dbReference>
<dbReference type="OrthoDB" id="2017782at2759"/>
<dbReference type="GO" id="GO:0005737">
    <property type="term" value="C:cytoplasm"/>
    <property type="evidence" value="ECO:0007669"/>
    <property type="project" value="TreeGrafter"/>
</dbReference>
<dbReference type="Gene3D" id="1.25.40.10">
    <property type="entry name" value="Tetratricopeptide repeat domain"/>
    <property type="match status" value="1"/>
</dbReference>
<accession>A0A835CTR4</accession>
<dbReference type="InterPro" id="IPR019734">
    <property type="entry name" value="TPR_rpt"/>
</dbReference>
<dbReference type="GO" id="GO:0070286">
    <property type="term" value="P:axonemal dynein complex assembly"/>
    <property type="evidence" value="ECO:0007669"/>
    <property type="project" value="TreeGrafter"/>
</dbReference>
<sequence>MANKIDESLEISEEEKKSMEQLMTDKNVTDEEFKNFMQRVIEVEKIVKKLASNDASEQESGQIMADAILTGAKNNDKKKNEINENDELITKSSRTVINKYEKEFKKDPNEMSKESFMKSIEKDANERAEDRKIRNERAETYKKIGNSAFNKFDYEKAVSYYGKAIEQRKDSTVVWNNRAIAYIKLGLYEKALDDCEWALRVSKSNIKALLNSAKCHAYLGNDDKRDEFIQLAKSRVPEFIKYIEDFEKTLKNNPINGEKFQEDEESLII</sequence>
<dbReference type="SMART" id="SM00028">
    <property type="entry name" value="TPR"/>
    <property type="match status" value="2"/>
</dbReference>
<dbReference type="InterPro" id="IPR043195">
    <property type="entry name" value="TTC12"/>
</dbReference>
<dbReference type="GO" id="GO:0007288">
    <property type="term" value="P:sperm axoneme assembly"/>
    <property type="evidence" value="ECO:0007669"/>
    <property type="project" value="TreeGrafter"/>
</dbReference>
<dbReference type="Proteomes" id="UP000639338">
    <property type="component" value="Unassembled WGS sequence"/>
</dbReference>
<keyword evidence="1" id="KW-0802">TPR repeat</keyword>
<evidence type="ECO:0000256" key="2">
    <source>
        <dbReference type="SAM" id="MobiDB-lite"/>
    </source>
</evidence>
<reference evidence="3 4" key="1">
    <citation type="submission" date="2020-08" db="EMBL/GenBank/DDBJ databases">
        <title>Aphidius gifuensis genome sequencing and assembly.</title>
        <authorList>
            <person name="Du Z."/>
        </authorList>
    </citation>
    <scope>NUCLEOTIDE SEQUENCE [LARGE SCALE GENOMIC DNA]</scope>
    <source>
        <strain evidence="3">YNYX2018</strain>
        <tissue evidence="3">Adults</tissue>
    </source>
</reference>
<proteinExistence type="predicted"/>
<name>A0A835CTR4_APHGI</name>
<evidence type="ECO:0008006" key="5">
    <source>
        <dbReference type="Google" id="ProtNLM"/>
    </source>
</evidence>
<dbReference type="PROSITE" id="PS50005">
    <property type="entry name" value="TPR"/>
    <property type="match status" value="2"/>
</dbReference>
<dbReference type="GO" id="GO:0005813">
    <property type="term" value="C:centrosome"/>
    <property type="evidence" value="ECO:0007669"/>
    <property type="project" value="TreeGrafter"/>
</dbReference>